<evidence type="ECO:0000313" key="2">
    <source>
        <dbReference type="EMBL" id="PJI79939.1"/>
    </source>
</evidence>
<gene>
    <name evidence="2" type="ORF">B0G85_0922</name>
</gene>
<keyword evidence="2" id="KW-0808">Transferase</keyword>
<dbReference type="PANTHER" id="PTHR22916">
    <property type="entry name" value="GLYCOSYLTRANSFERASE"/>
    <property type="match status" value="1"/>
</dbReference>
<name>A0A2M8VR43_9BURK</name>
<evidence type="ECO:0000313" key="3">
    <source>
        <dbReference type="Proteomes" id="UP000229366"/>
    </source>
</evidence>
<sequence>MNAQPLISVLMPAYNSEKYISEAIDSILNQTFSDFELCIINDGSSDATGRIIDSYEDPRIIKTHLTKNQGLVAVRNALIKQARGKYIAYLDNDDVAFPDRLEKQFAFLEAGKADLCSGAHQTYNEETGQRRNSKQAYSDSDIRALITVYCPLCNPAVMGKAEIFKKFQYQSGNDHAEDYSLWQALALAGYRFANLKDQLITYRIHPKQISRVQNASAMKIFDRCRADYIAQLGIDPLLSPRKMPILERLRLAPKFLVQLNKKIPNISLSANYQIYSRYQFRGNGIYTPFTRLERFLVACYATLVGYTA</sequence>
<dbReference type="GO" id="GO:0016758">
    <property type="term" value="F:hexosyltransferase activity"/>
    <property type="evidence" value="ECO:0007669"/>
    <property type="project" value="UniProtKB-ARBA"/>
</dbReference>
<dbReference type="RefSeq" id="WP_100379282.1">
    <property type="nucleotide sequence ID" value="NZ_CBCSBW010000002.1"/>
</dbReference>
<dbReference type="InterPro" id="IPR001173">
    <property type="entry name" value="Glyco_trans_2-like"/>
</dbReference>
<proteinExistence type="predicted"/>
<dbReference type="AlphaFoldDB" id="A0A2M8VR43"/>
<dbReference type="Gene3D" id="3.90.550.10">
    <property type="entry name" value="Spore Coat Polysaccharide Biosynthesis Protein SpsA, Chain A"/>
    <property type="match status" value="1"/>
</dbReference>
<dbReference type="SUPFAM" id="SSF53448">
    <property type="entry name" value="Nucleotide-diphospho-sugar transferases"/>
    <property type="match status" value="1"/>
</dbReference>
<protein>
    <submittedName>
        <fullName evidence="2">Glycosyltransferase involved in cell wall biosynthesis</fullName>
    </submittedName>
</protein>
<keyword evidence="3" id="KW-1185">Reference proteome</keyword>
<evidence type="ECO:0000259" key="1">
    <source>
        <dbReference type="Pfam" id="PF00535"/>
    </source>
</evidence>
<dbReference type="CDD" id="cd00761">
    <property type="entry name" value="Glyco_tranf_GTA_type"/>
    <property type="match status" value="1"/>
</dbReference>
<feature type="domain" description="Glycosyltransferase 2-like" evidence="1">
    <location>
        <begin position="8"/>
        <end position="136"/>
    </location>
</feature>
<dbReference type="OrthoDB" id="9802649at2"/>
<reference evidence="2 3" key="1">
    <citation type="submission" date="2017-11" db="EMBL/GenBank/DDBJ databases">
        <title>Genomic Encyclopedia of Type Strains, Phase III (KMG-III): the genomes of soil and plant-associated and newly described type strains.</title>
        <authorList>
            <person name="Whitman W."/>
        </authorList>
    </citation>
    <scope>NUCLEOTIDE SEQUENCE [LARGE SCALE GENOMIC DNA]</scope>
    <source>
        <strain evidence="2 3">UB-Domo-W1</strain>
    </source>
</reference>
<comment type="caution">
    <text evidence="2">The sequence shown here is derived from an EMBL/GenBank/DDBJ whole genome shotgun (WGS) entry which is preliminary data.</text>
</comment>
<dbReference type="Proteomes" id="UP000229366">
    <property type="component" value="Unassembled WGS sequence"/>
</dbReference>
<dbReference type="Pfam" id="PF00535">
    <property type="entry name" value="Glycos_transf_2"/>
    <property type="match status" value="1"/>
</dbReference>
<dbReference type="EMBL" id="PGTX01000002">
    <property type="protein sequence ID" value="PJI79939.1"/>
    <property type="molecule type" value="Genomic_DNA"/>
</dbReference>
<dbReference type="InterPro" id="IPR029044">
    <property type="entry name" value="Nucleotide-diphossugar_trans"/>
</dbReference>
<dbReference type="PANTHER" id="PTHR22916:SF3">
    <property type="entry name" value="UDP-GLCNAC:BETAGAL BETA-1,3-N-ACETYLGLUCOSAMINYLTRANSFERASE-LIKE PROTEIN 1"/>
    <property type="match status" value="1"/>
</dbReference>
<organism evidence="2 3">
    <name type="scientific">Polynucleobacter brandtiae</name>
    <dbReference type="NCBI Taxonomy" id="1938816"/>
    <lineage>
        <taxon>Bacteria</taxon>
        <taxon>Pseudomonadati</taxon>
        <taxon>Pseudomonadota</taxon>
        <taxon>Betaproteobacteria</taxon>
        <taxon>Burkholderiales</taxon>
        <taxon>Burkholderiaceae</taxon>
        <taxon>Polynucleobacter</taxon>
    </lineage>
</organism>
<accession>A0A2M8VR43</accession>